<evidence type="ECO:0000313" key="7">
    <source>
        <dbReference type="EMBL" id="ORZ10828.1"/>
    </source>
</evidence>
<dbReference type="GO" id="GO:0051015">
    <property type="term" value="F:actin filament binding"/>
    <property type="evidence" value="ECO:0007669"/>
    <property type="project" value="TreeGrafter"/>
</dbReference>
<dbReference type="FunFam" id="3.90.1150.210:FF:000003">
    <property type="entry name" value="F-actin-capping protein subunit alpha"/>
    <property type="match status" value="1"/>
</dbReference>
<dbReference type="Pfam" id="PF01267">
    <property type="entry name" value="F-actin_cap_A"/>
    <property type="match status" value="1"/>
</dbReference>
<evidence type="ECO:0000256" key="5">
    <source>
        <dbReference type="ARBA" id="ARBA00025389"/>
    </source>
</evidence>
<dbReference type="PROSITE" id="PS00748">
    <property type="entry name" value="F_ACTIN_CAPPING_A_1"/>
    <property type="match status" value="1"/>
</dbReference>
<sequence>MHLKSAIQFHPVFFFCYFFLCENKKIKKFWNMDGISTEKKVEIASTFLLSSPPGEVNDVFNDVRTLVNDDDALQDGILNAWEQYNTEQHITVKPPGLDYQVIISKYNKVGDRYLDPRSKKSFTFDHMRLVADDLESHEVDDTLEELRAAIDDEALKYVNDHYPDGVLSVYTNEQQIILAIVDNKYNPNNFWNGRWLAVWSYDTQNSELKGTTKVNVHYYEDGNVQLNTDKQFESSITKNEDVSKLAATIIKDIAAFDKRYQSSMNDSYNDLAEDTFKGLRRALPLTRNKLDWNKILNYKIGNELAQK</sequence>
<evidence type="ECO:0000256" key="3">
    <source>
        <dbReference type="ARBA" id="ARBA00022467"/>
    </source>
</evidence>
<dbReference type="OrthoDB" id="340550at2759"/>
<comment type="function">
    <text evidence="5 6">F-actin-capping proteins bind in a Ca(2+)-independent manner to the fast growing ends of actin filaments (barbed end) thereby blocking the exchange of subunits at these ends. Unlike other capping proteins (such as gelsolin and severin), these proteins do not sever actin filaments.</text>
</comment>
<reference evidence="7 8" key="1">
    <citation type="submission" date="2016-07" db="EMBL/GenBank/DDBJ databases">
        <title>Pervasive Adenine N6-methylation of Active Genes in Fungi.</title>
        <authorList>
            <consortium name="DOE Joint Genome Institute"/>
            <person name="Mondo S.J."/>
            <person name="Dannebaum R.O."/>
            <person name="Kuo R.C."/>
            <person name="Labutti K."/>
            <person name="Haridas S."/>
            <person name="Kuo A."/>
            <person name="Salamov A."/>
            <person name="Ahrendt S.R."/>
            <person name="Lipzen A."/>
            <person name="Sullivan W."/>
            <person name="Andreopoulos W.B."/>
            <person name="Clum A."/>
            <person name="Lindquist E."/>
            <person name="Daum C."/>
            <person name="Ramamoorthy G.K."/>
            <person name="Gryganskyi A."/>
            <person name="Culley D."/>
            <person name="Magnuson J.K."/>
            <person name="James T.Y."/>
            <person name="O'Malley M.A."/>
            <person name="Stajich J.E."/>
            <person name="Spatafora J.W."/>
            <person name="Visel A."/>
            <person name="Grigoriev I.V."/>
        </authorList>
    </citation>
    <scope>NUCLEOTIDE SEQUENCE [LARGE SCALE GENOMIC DNA]</scope>
    <source>
        <strain evidence="7 8">NRRL 1336</strain>
    </source>
</reference>
<comment type="similarity">
    <text evidence="1 6">Belongs to the F-actin-capping protein alpha subunit family.</text>
</comment>
<protein>
    <recommendedName>
        <fullName evidence="2 6">F-actin-capping protein subunit alpha</fullName>
    </recommendedName>
</protein>
<dbReference type="InterPro" id="IPR037282">
    <property type="entry name" value="CapZ_alpha/beta"/>
</dbReference>
<evidence type="ECO:0000256" key="1">
    <source>
        <dbReference type="ARBA" id="ARBA00010479"/>
    </source>
</evidence>
<name>A0A1X2I787_9FUNG</name>
<dbReference type="GO" id="GO:0030036">
    <property type="term" value="P:actin cytoskeleton organization"/>
    <property type="evidence" value="ECO:0007669"/>
    <property type="project" value="TreeGrafter"/>
</dbReference>
<dbReference type="InterPro" id="IPR042489">
    <property type="entry name" value="CapZ_alpha_1"/>
</dbReference>
<keyword evidence="8" id="KW-1185">Reference proteome</keyword>
<dbReference type="Gene3D" id="3.90.1150.210">
    <property type="entry name" value="F-actin capping protein, beta subunit"/>
    <property type="match status" value="1"/>
</dbReference>
<dbReference type="Gene3D" id="3.30.1140.60">
    <property type="entry name" value="F-actin capping protein, alpha subunit"/>
    <property type="match status" value="1"/>
</dbReference>
<accession>A0A1X2I787</accession>
<dbReference type="EMBL" id="MCGE01000023">
    <property type="protein sequence ID" value="ORZ10828.1"/>
    <property type="molecule type" value="Genomic_DNA"/>
</dbReference>
<evidence type="ECO:0000256" key="6">
    <source>
        <dbReference type="RuleBase" id="RU365077"/>
    </source>
</evidence>
<dbReference type="PRINTS" id="PR00191">
    <property type="entry name" value="FACTINCAPA"/>
</dbReference>
<dbReference type="STRING" id="90262.A0A1X2I787"/>
<evidence type="ECO:0000256" key="2">
    <source>
        <dbReference type="ARBA" id="ARBA00014038"/>
    </source>
</evidence>
<dbReference type="GO" id="GO:0051016">
    <property type="term" value="P:barbed-end actin filament capping"/>
    <property type="evidence" value="ECO:0007669"/>
    <property type="project" value="UniProtKB-UniRule"/>
</dbReference>
<dbReference type="GO" id="GO:0030863">
    <property type="term" value="C:cortical cytoskeleton"/>
    <property type="evidence" value="ECO:0007669"/>
    <property type="project" value="TreeGrafter"/>
</dbReference>
<gene>
    <name evidence="7" type="ORF">BCR42DRAFT_422108</name>
</gene>
<dbReference type="PANTHER" id="PTHR10653:SF0">
    <property type="entry name" value="F-ACTIN-CAPPING PROTEIN SUBUNIT ALPHA"/>
    <property type="match status" value="1"/>
</dbReference>
<comment type="caution">
    <text evidence="7">The sequence shown here is derived from an EMBL/GenBank/DDBJ whole genome shotgun (WGS) entry which is preliminary data.</text>
</comment>
<evidence type="ECO:0000256" key="4">
    <source>
        <dbReference type="ARBA" id="ARBA00023203"/>
    </source>
</evidence>
<keyword evidence="4 6" id="KW-0009">Actin-binding</keyword>
<dbReference type="InterPro" id="IPR002189">
    <property type="entry name" value="CapZ_alpha"/>
</dbReference>
<proteinExistence type="inferred from homology"/>
<organism evidence="7 8">
    <name type="scientific">Absidia repens</name>
    <dbReference type="NCBI Taxonomy" id="90262"/>
    <lineage>
        <taxon>Eukaryota</taxon>
        <taxon>Fungi</taxon>
        <taxon>Fungi incertae sedis</taxon>
        <taxon>Mucoromycota</taxon>
        <taxon>Mucoromycotina</taxon>
        <taxon>Mucoromycetes</taxon>
        <taxon>Mucorales</taxon>
        <taxon>Cunninghamellaceae</taxon>
        <taxon>Absidia</taxon>
    </lineage>
</organism>
<dbReference type="SUPFAM" id="SSF90096">
    <property type="entry name" value="Subunits of heterodimeric actin filament capping protein Capz"/>
    <property type="match status" value="1"/>
</dbReference>
<dbReference type="PANTHER" id="PTHR10653">
    <property type="entry name" value="F-ACTIN-CAPPING PROTEIN SUBUNIT ALPHA"/>
    <property type="match status" value="1"/>
</dbReference>
<keyword evidence="3 6" id="KW-0117">Actin capping</keyword>
<dbReference type="InterPro" id="IPR042276">
    <property type="entry name" value="CapZ_alpha/beta_2"/>
</dbReference>
<evidence type="ECO:0000313" key="8">
    <source>
        <dbReference type="Proteomes" id="UP000193560"/>
    </source>
</evidence>
<dbReference type="AlphaFoldDB" id="A0A1X2I787"/>
<comment type="subunit">
    <text evidence="6">Heterodimer of an alpha and a beta subunit.</text>
</comment>
<dbReference type="Proteomes" id="UP000193560">
    <property type="component" value="Unassembled WGS sequence"/>
</dbReference>
<dbReference type="GO" id="GO:0008290">
    <property type="term" value="C:F-actin capping protein complex"/>
    <property type="evidence" value="ECO:0007669"/>
    <property type="project" value="UniProtKB-UniRule"/>
</dbReference>
<dbReference type="InterPro" id="IPR017865">
    <property type="entry name" value="F-actin_cap_asu_CS"/>
</dbReference>